<keyword evidence="3" id="KW-1185">Reference proteome</keyword>
<dbReference type="SUPFAM" id="SSF53067">
    <property type="entry name" value="Actin-like ATPase domain"/>
    <property type="match status" value="1"/>
</dbReference>
<dbReference type="AlphaFoldDB" id="A0A087E779"/>
<dbReference type="OrthoDB" id="3464494at2"/>
<dbReference type="PANTHER" id="PTHR18964:SF149">
    <property type="entry name" value="BIFUNCTIONAL UDP-N-ACETYLGLUCOSAMINE 2-EPIMERASE_N-ACETYLMANNOSAMINE KINASE"/>
    <property type="match status" value="1"/>
</dbReference>
<evidence type="ECO:0000313" key="2">
    <source>
        <dbReference type="EMBL" id="KFJ03630.1"/>
    </source>
</evidence>
<dbReference type="InterPro" id="IPR043129">
    <property type="entry name" value="ATPase_NBD"/>
</dbReference>
<dbReference type="STRING" id="77635.BISU_0102"/>
<name>A0A087E779_9BIFI</name>
<sequence>MAATHPIPQWFTGSQYTYRVAASILKYGPVARTTLAKMLGLSQGALSRITSDLIHEGVIEELPPAEGSGGKPASVSELGAGASKSATLSAAAGLAAKAGAERRRGRPQTALAVCADAKTFIGIKVHTNSAVATAVNAHSRVLIESHERALTDQSPASVVSCLCELTAECSQDLAAQGLAAPTAVGVALAGHVQGDAIVTFSPFLHWEKPVDLAAMVSAATGLPTGVFNDIDSLLVDASWFGPGVGLNAFAIITMGVGVGYSLAVHGSPVDYPDKSYGLAGHIPLDPNGPQCIAGHVGCAQCLTTDSIAQEYSQMIGHEARFSDFERDVRSGASLATRLVSRTCFRLGTLIAIVANLAMPDKIMVAGETAFIVQLGTDSVRDGINHYRHSQCAPVRFDIVDHDWQLWAKAAASQAIVRHISPVDC</sequence>
<dbReference type="RefSeq" id="WP_024464419.1">
    <property type="nucleotide sequence ID" value="NZ_CP062939.1"/>
</dbReference>
<dbReference type="PANTHER" id="PTHR18964">
    <property type="entry name" value="ROK (REPRESSOR, ORF, KINASE) FAMILY"/>
    <property type="match status" value="1"/>
</dbReference>
<gene>
    <name evidence="2" type="ORF">BISU_0102</name>
</gene>
<dbReference type="eggNOG" id="COG1940">
    <property type="taxonomic scope" value="Bacteria"/>
</dbReference>
<dbReference type="Proteomes" id="UP000029055">
    <property type="component" value="Unassembled WGS sequence"/>
</dbReference>
<protein>
    <submittedName>
        <fullName evidence="2">NagC family transcriptional regulator</fullName>
    </submittedName>
</protein>
<comment type="caution">
    <text evidence="2">The sequence shown here is derived from an EMBL/GenBank/DDBJ whole genome shotgun (WGS) entry which is preliminary data.</text>
</comment>
<dbReference type="Gene3D" id="3.30.420.40">
    <property type="match status" value="2"/>
</dbReference>
<reference evidence="2 3" key="1">
    <citation type="submission" date="2014-03" db="EMBL/GenBank/DDBJ databases">
        <title>Genomics of Bifidobacteria.</title>
        <authorList>
            <person name="Ventura M."/>
            <person name="Milani C."/>
            <person name="Lugli G.A."/>
        </authorList>
    </citation>
    <scope>NUCLEOTIDE SEQUENCE [LARGE SCALE GENOMIC DNA]</scope>
    <source>
        <strain evidence="2 3">LMG 11597</strain>
    </source>
</reference>
<dbReference type="eggNOG" id="COG1846">
    <property type="taxonomic scope" value="Bacteria"/>
</dbReference>
<accession>A0A087E779</accession>
<dbReference type="InterPro" id="IPR000600">
    <property type="entry name" value="ROK"/>
</dbReference>
<dbReference type="SUPFAM" id="SSF46785">
    <property type="entry name" value="Winged helix' DNA-binding domain"/>
    <property type="match status" value="1"/>
</dbReference>
<dbReference type="Gene3D" id="1.10.10.10">
    <property type="entry name" value="Winged helix-like DNA-binding domain superfamily/Winged helix DNA-binding domain"/>
    <property type="match status" value="1"/>
</dbReference>
<dbReference type="InterPro" id="IPR036388">
    <property type="entry name" value="WH-like_DNA-bd_sf"/>
</dbReference>
<proteinExistence type="inferred from homology"/>
<dbReference type="EMBL" id="JGZR01000006">
    <property type="protein sequence ID" value="KFJ03630.1"/>
    <property type="molecule type" value="Genomic_DNA"/>
</dbReference>
<evidence type="ECO:0000313" key="3">
    <source>
        <dbReference type="Proteomes" id="UP000029055"/>
    </source>
</evidence>
<organism evidence="2 3">
    <name type="scientific">Bifidobacterium subtile</name>
    <dbReference type="NCBI Taxonomy" id="77635"/>
    <lineage>
        <taxon>Bacteria</taxon>
        <taxon>Bacillati</taxon>
        <taxon>Actinomycetota</taxon>
        <taxon>Actinomycetes</taxon>
        <taxon>Bifidobacteriales</taxon>
        <taxon>Bifidobacteriaceae</taxon>
        <taxon>Bifidobacterium</taxon>
    </lineage>
</organism>
<dbReference type="InterPro" id="IPR036390">
    <property type="entry name" value="WH_DNA-bd_sf"/>
</dbReference>
<dbReference type="Pfam" id="PF00480">
    <property type="entry name" value="ROK"/>
    <property type="match status" value="1"/>
</dbReference>
<evidence type="ECO:0000256" key="1">
    <source>
        <dbReference type="ARBA" id="ARBA00006479"/>
    </source>
</evidence>
<comment type="similarity">
    <text evidence="1">Belongs to the ROK (NagC/XylR) family.</text>
</comment>